<keyword evidence="10 11" id="KW-0539">Nucleus</keyword>
<proteinExistence type="inferred from homology"/>
<dbReference type="GO" id="GO:0008270">
    <property type="term" value="F:zinc ion binding"/>
    <property type="evidence" value="ECO:0007669"/>
    <property type="project" value="UniProtKB-KW"/>
</dbReference>
<keyword evidence="6 11" id="KW-0862">Zinc</keyword>
<dbReference type="GO" id="GO:0006289">
    <property type="term" value="P:nucleotide-excision repair"/>
    <property type="evidence" value="ECO:0007669"/>
    <property type="project" value="UniProtKB-UniRule"/>
</dbReference>
<dbReference type="PANTHER" id="PTHR12831">
    <property type="entry name" value="TRANSCRIPTION INITIATION FACTOR IIH TFIIH , POLYPEPTIDE 3-RELATED"/>
    <property type="match status" value="1"/>
</dbReference>
<dbReference type="PANTHER" id="PTHR12831:SF0">
    <property type="entry name" value="GENERAL TRANSCRIPTION FACTOR IIH SUBUNIT 3"/>
    <property type="match status" value="1"/>
</dbReference>
<keyword evidence="9 11" id="KW-0234">DNA repair</keyword>
<dbReference type="Proteomes" id="UP000324091">
    <property type="component" value="Chromosome 5"/>
</dbReference>
<dbReference type="GO" id="GO:0006355">
    <property type="term" value="P:regulation of DNA-templated transcription"/>
    <property type="evidence" value="ECO:0007669"/>
    <property type="project" value="InterPro"/>
</dbReference>
<name>A0A5C6MZ88_9TELE</name>
<comment type="subunit">
    <text evidence="11">Part of a TFIID-containing RNA polymerase II pre-initiation complex that is composed of TBP and at least GTF2A1, GTF2A2, GTF2E1, GTF2E2, GTF2F1, GTF2H2, GTF2H3, GTF2H4, GTF2H5, GTF2B, TCEA1, ERCC2, ERCC3, TAF1, TAF2, TAF3, TAF4, TAF5, TAF6, TAF7, TAF8, TAF9, TAF10, TAF11, TAF12 and TAF13. Component of the 7-subunit TFIIH core complex composed of XPB/ERCC3, XPD/ERCC2, GTF2H1, GTF2H2, GTF2H3, GTF2H4 and GTF2H5, which is active in NER. The core complex associates with the 3-subunit CDK-activating kinase (CAK) module composed of CCNH/cyclin H, CDK7 and MNAT1 to form the 10-subunit holoenzyme (holo-TFIIH) active in transcription. Interacts with RARA; the interaction requires prior phosphorylation of RARA on 'Ser-369' which then enhances interaction of RARA with CDK7.</text>
</comment>
<dbReference type="GO" id="GO:0005675">
    <property type="term" value="C:transcription factor TFIIH holo complex"/>
    <property type="evidence" value="ECO:0007669"/>
    <property type="project" value="UniProtKB-UniRule"/>
</dbReference>
<sequence length="108" mass="11697">MVLGNSHMAMARTNKLAVIASHCQDSHFLYPSNKLQGGENGEENTSCSGDGKYELLSIANNSIAEEMRNLMLKTEVRGNSNDTLLAGSLAKALCCILKPESVYGIMFK</sequence>
<dbReference type="EMBL" id="RHFK02000018">
    <property type="protein sequence ID" value="TWW60472.1"/>
    <property type="molecule type" value="Genomic_DNA"/>
</dbReference>
<comment type="caution">
    <text evidence="12">The sequence shown here is derived from an EMBL/GenBank/DDBJ whole genome shotgun (WGS) entry which is preliminary data.</text>
</comment>
<keyword evidence="5 11" id="KW-0863">Zinc-finger</keyword>
<dbReference type="Gene3D" id="3.40.50.410">
    <property type="entry name" value="von Willebrand factor, type A domain"/>
    <property type="match status" value="1"/>
</dbReference>
<reference evidence="12 13" key="1">
    <citation type="submission" date="2019-04" db="EMBL/GenBank/DDBJ databases">
        <title>Chromosome genome assembly for Takifugu flavidus.</title>
        <authorList>
            <person name="Xiao S."/>
        </authorList>
    </citation>
    <scope>NUCLEOTIDE SEQUENCE [LARGE SCALE GENOMIC DNA]</scope>
    <source>
        <strain evidence="12">HTHZ2018</strain>
        <tissue evidence="12">Muscle</tissue>
    </source>
</reference>
<evidence type="ECO:0000256" key="6">
    <source>
        <dbReference type="ARBA" id="ARBA00022833"/>
    </source>
</evidence>
<dbReference type="Pfam" id="PF03850">
    <property type="entry name" value="Tfb4"/>
    <property type="match status" value="1"/>
</dbReference>
<gene>
    <name evidence="12" type="ORF">D4764_05G0005620</name>
</gene>
<organism evidence="12 13">
    <name type="scientific">Takifugu flavidus</name>
    <name type="common">sansaifugu</name>
    <dbReference type="NCBI Taxonomy" id="433684"/>
    <lineage>
        <taxon>Eukaryota</taxon>
        <taxon>Metazoa</taxon>
        <taxon>Chordata</taxon>
        <taxon>Craniata</taxon>
        <taxon>Vertebrata</taxon>
        <taxon>Euteleostomi</taxon>
        <taxon>Actinopterygii</taxon>
        <taxon>Neopterygii</taxon>
        <taxon>Teleostei</taxon>
        <taxon>Neoteleostei</taxon>
        <taxon>Acanthomorphata</taxon>
        <taxon>Eupercaria</taxon>
        <taxon>Tetraodontiformes</taxon>
        <taxon>Tetradontoidea</taxon>
        <taxon>Tetraodontidae</taxon>
        <taxon>Takifugu</taxon>
    </lineage>
</organism>
<keyword evidence="8 11" id="KW-0804">Transcription</keyword>
<evidence type="ECO:0000313" key="13">
    <source>
        <dbReference type="Proteomes" id="UP000324091"/>
    </source>
</evidence>
<keyword evidence="4 11" id="KW-0227">DNA damage</keyword>
<evidence type="ECO:0000256" key="3">
    <source>
        <dbReference type="ARBA" id="ARBA00022723"/>
    </source>
</evidence>
<dbReference type="InterPro" id="IPR036465">
    <property type="entry name" value="vWFA_dom_sf"/>
</dbReference>
<evidence type="ECO:0000256" key="1">
    <source>
        <dbReference type="ARBA" id="ARBA00004123"/>
    </source>
</evidence>
<dbReference type="AlphaFoldDB" id="A0A5C6MZ88"/>
<keyword evidence="13" id="KW-1185">Reference proteome</keyword>
<evidence type="ECO:0000256" key="9">
    <source>
        <dbReference type="ARBA" id="ARBA00023204"/>
    </source>
</evidence>
<keyword evidence="7 11" id="KW-0805">Transcription regulation</keyword>
<comment type="similarity">
    <text evidence="2 11">Belongs to the TFB4 family.</text>
</comment>
<comment type="function">
    <text evidence="11">Component of the general transcription and DNA repair factor IIH (TFIIH) core complex, which is involved in general and transcription-coupled nucleotide excision repair (NER) of damaged DNA and, when complexed to CAK, in RNA transcription by RNA polymerase II. In NER, TFIIH acts by opening DNA around the lesion to allow the excision of the damaged oligonucleotide and its replacement by a new DNA fragment. In transcription, TFIIH has an essential role in transcription initiation. When the pre-initiation complex (PIC) has been established, TFIIH is required for promoter opening and promoter escape. Phosphorylation of the C-terminal tail (CTD) of the largest subunit of RNA polymerase II by the kinase module CAK controls the initiation of transcription.</text>
</comment>
<evidence type="ECO:0000256" key="8">
    <source>
        <dbReference type="ARBA" id="ARBA00023163"/>
    </source>
</evidence>
<keyword evidence="3 11" id="KW-0479">Metal-binding</keyword>
<dbReference type="GO" id="GO:0000439">
    <property type="term" value="C:transcription factor TFIIH core complex"/>
    <property type="evidence" value="ECO:0007669"/>
    <property type="project" value="UniProtKB-UniRule"/>
</dbReference>
<accession>A0A5C6MZ88</accession>
<evidence type="ECO:0000256" key="4">
    <source>
        <dbReference type="ARBA" id="ARBA00022763"/>
    </source>
</evidence>
<evidence type="ECO:0000256" key="5">
    <source>
        <dbReference type="ARBA" id="ARBA00022771"/>
    </source>
</evidence>
<dbReference type="InterPro" id="IPR004600">
    <property type="entry name" value="TFIIH_Tfb4/GTF2H3"/>
</dbReference>
<protein>
    <recommendedName>
        <fullName evidence="11">General transcription factor IIH subunit 3</fullName>
    </recommendedName>
    <alternativeName>
        <fullName evidence="11">General transcription factor IIH polypeptide 3</fullName>
    </alternativeName>
</protein>
<evidence type="ECO:0000256" key="2">
    <source>
        <dbReference type="ARBA" id="ARBA00005273"/>
    </source>
</evidence>
<evidence type="ECO:0000256" key="10">
    <source>
        <dbReference type="ARBA" id="ARBA00023242"/>
    </source>
</evidence>
<evidence type="ECO:0000256" key="11">
    <source>
        <dbReference type="RuleBase" id="RU368090"/>
    </source>
</evidence>
<evidence type="ECO:0000256" key="7">
    <source>
        <dbReference type="ARBA" id="ARBA00023015"/>
    </source>
</evidence>
<comment type="subcellular location">
    <subcellularLocation>
        <location evidence="1 11">Nucleus</location>
    </subcellularLocation>
</comment>
<evidence type="ECO:0000313" key="12">
    <source>
        <dbReference type="EMBL" id="TWW60472.1"/>
    </source>
</evidence>